<name>A0A2P5AWM0_PARAD</name>
<proteinExistence type="predicted"/>
<sequence length="65" mass="7196">MQGGAAATMATVWPSQLPAKLPHAAYCPHYWSLVADELDITGKRHFWPLEVSISDDDSGRLRSRS</sequence>
<dbReference type="AlphaFoldDB" id="A0A2P5AWM0"/>
<dbReference type="Proteomes" id="UP000237105">
    <property type="component" value="Unassembled WGS sequence"/>
</dbReference>
<gene>
    <name evidence="1" type="ORF">PanWU01x14_293590</name>
</gene>
<reference evidence="2" key="1">
    <citation type="submission" date="2016-06" db="EMBL/GenBank/DDBJ databases">
        <title>Parallel loss of symbiosis genes in relatives of nitrogen-fixing non-legume Parasponia.</title>
        <authorList>
            <person name="Van Velzen R."/>
            <person name="Holmer R."/>
            <person name="Bu F."/>
            <person name="Rutten L."/>
            <person name="Van Zeijl A."/>
            <person name="Liu W."/>
            <person name="Santuari L."/>
            <person name="Cao Q."/>
            <person name="Sharma T."/>
            <person name="Shen D."/>
            <person name="Roswanjaya Y."/>
            <person name="Wardhani T."/>
            <person name="Kalhor M.S."/>
            <person name="Jansen J."/>
            <person name="Van den Hoogen J."/>
            <person name="Gungor B."/>
            <person name="Hartog M."/>
            <person name="Hontelez J."/>
            <person name="Verver J."/>
            <person name="Yang W.-C."/>
            <person name="Schijlen E."/>
            <person name="Repin R."/>
            <person name="Schilthuizen M."/>
            <person name="Schranz E."/>
            <person name="Heidstra R."/>
            <person name="Miyata K."/>
            <person name="Fedorova E."/>
            <person name="Kohlen W."/>
            <person name="Bisseling T."/>
            <person name="Smit S."/>
            <person name="Geurts R."/>
        </authorList>
    </citation>
    <scope>NUCLEOTIDE SEQUENCE [LARGE SCALE GENOMIC DNA]</scope>
    <source>
        <strain evidence="2">cv. WU1-14</strain>
    </source>
</reference>
<organism evidence="1 2">
    <name type="scientific">Parasponia andersonii</name>
    <name type="common">Sponia andersonii</name>
    <dbReference type="NCBI Taxonomy" id="3476"/>
    <lineage>
        <taxon>Eukaryota</taxon>
        <taxon>Viridiplantae</taxon>
        <taxon>Streptophyta</taxon>
        <taxon>Embryophyta</taxon>
        <taxon>Tracheophyta</taxon>
        <taxon>Spermatophyta</taxon>
        <taxon>Magnoliopsida</taxon>
        <taxon>eudicotyledons</taxon>
        <taxon>Gunneridae</taxon>
        <taxon>Pentapetalae</taxon>
        <taxon>rosids</taxon>
        <taxon>fabids</taxon>
        <taxon>Rosales</taxon>
        <taxon>Cannabaceae</taxon>
        <taxon>Parasponia</taxon>
    </lineage>
</organism>
<accession>A0A2P5AWM0</accession>
<evidence type="ECO:0000313" key="1">
    <source>
        <dbReference type="EMBL" id="PON40917.1"/>
    </source>
</evidence>
<protein>
    <submittedName>
        <fullName evidence="1">Uncharacterized protein</fullName>
    </submittedName>
</protein>
<comment type="caution">
    <text evidence="1">The sequence shown here is derived from an EMBL/GenBank/DDBJ whole genome shotgun (WGS) entry which is preliminary data.</text>
</comment>
<evidence type="ECO:0000313" key="2">
    <source>
        <dbReference type="Proteomes" id="UP000237105"/>
    </source>
</evidence>
<dbReference type="EMBL" id="JXTB01000429">
    <property type="protein sequence ID" value="PON40917.1"/>
    <property type="molecule type" value="Genomic_DNA"/>
</dbReference>
<keyword evidence="2" id="KW-1185">Reference proteome</keyword>